<evidence type="ECO:0000313" key="2">
    <source>
        <dbReference type="EMBL" id="MBB5785843.1"/>
    </source>
</evidence>
<feature type="region of interest" description="Disordered" evidence="1">
    <location>
        <begin position="1"/>
        <end position="62"/>
    </location>
</feature>
<dbReference type="Proteomes" id="UP000542813">
    <property type="component" value="Unassembled WGS sequence"/>
</dbReference>
<sequence length="62" mass="6817">MVERWSDDPEVAEGDLTEQARDLLDDPEALDDDGDGPVPDGVDPADAQEQHQSVGYGEDDYR</sequence>
<feature type="compositionally biased region" description="Acidic residues" evidence="1">
    <location>
        <begin position="25"/>
        <end position="35"/>
    </location>
</feature>
<comment type="caution">
    <text evidence="2">The sequence shown here is derived from an EMBL/GenBank/DDBJ whole genome shotgun (WGS) entry which is preliminary data.</text>
</comment>
<reference evidence="2 3" key="1">
    <citation type="submission" date="2020-08" db="EMBL/GenBank/DDBJ databases">
        <title>Sequencing the genomes of 1000 actinobacteria strains.</title>
        <authorList>
            <person name="Klenk H.-P."/>
        </authorList>
    </citation>
    <scope>NUCLEOTIDE SEQUENCE [LARGE SCALE GENOMIC DNA]</scope>
    <source>
        <strain evidence="2 3">DSM 102122</strain>
    </source>
</reference>
<gene>
    <name evidence="2" type="ORF">HD601_000418</name>
</gene>
<dbReference type="AlphaFoldDB" id="A0A7W9GLG3"/>
<dbReference type="EMBL" id="JACHMM010000001">
    <property type="protein sequence ID" value="MBB5785843.1"/>
    <property type="molecule type" value="Genomic_DNA"/>
</dbReference>
<feature type="compositionally biased region" description="Low complexity" evidence="1">
    <location>
        <begin position="36"/>
        <end position="47"/>
    </location>
</feature>
<evidence type="ECO:0000256" key="1">
    <source>
        <dbReference type="SAM" id="MobiDB-lite"/>
    </source>
</evidence>
<name>A0A7W9GLG3_9ACTN</name>
<evidence type="ECO:0008006" key="4">
    <source>
        <dbReference type="Google" id="ProtNLM"/>
    </source>
</evidence>
<accession>A0A7W9GLG3</accession>
<evidence type="ECO:0000313" key="3">
    <source>
        <dbReference type="Proteomes" id="UP000542813"/>
    </source>
</evidence>
<organism evidence="2 3">
    <name type="scientific">Jiangella mangrovi</name>
    <dbReference type="NCBI Taxonomy" id="1524084"/>
    <lineage>
        <taxon>Bacteria</taxon>
        <taxon>Bacillati</taxon>
        <taxon>Actinomycetota</taxon>
        <taxon>Actinomycetes</taxon>
        <taxon>Jiangellales</taxon>
        <taxon>Jiangellaceae</taxon>
        <taxon>Jiangella</taxon>
    </lineage>
</organism>
<keyword evidence="3" id="KW-1185">Reference proteome</keyword>
<protein>
    <recommendedName>
        <fullName evidence="4">DUF5709 domain-containing protein</fullName>
    </recommendedName>
</protein>
<proteinExistence type="predicted"/>
<dbReference type="RefSeq" id="WP_184818875.1">
    <property type="nucleotide sequence ID" value="NZ_JACHMM010000001.1"/>
</dbReference>